<dbReference type="SUPFAM" id="SSF46785">
    <property type="entry name" value="Winged helix' DNA-binding domain"/>
    <property type="match status" value="1"/>
</dbReference>
<dbReference type="EMBL" id="AP025028">
    <property type="protein sequence ID" value="BDA80588.1"/>
    <property type="molecule type" value="Genomic_DNA"/>
</dbReference>
<reference evidence="5 6" key="1">
    <citation type="submission" date="2021-08" db="EMBL/GenBank/DDBJ databases">
        <title>Complete genome sequence of Leptospira kobayashii strain E30.</title>
        <authorList>
            <person name="Nakao R."/>
            <person name="Nakamura S."/>
            <person name="Masuzawa T."/>
            <person name="Koizumi N."/>
        </authorList>
    </citation>
    <scope>NUCLEOTIDE SEQUENCE [LARGE SCALE GENOMIC DNA]</scope>
    <source>
        <strain evidence="5 6">E30</strain>
    </source>
</reference>
<evidence type="ECO:0000256" key="1">
    <source>
        <dbReference type="ARBA" id="ARBA00023015"/>
    </source>
</evidence>
<evidence type="ECO:0000313" key="6">
    <source>
        <dbReference type="Proteomes" id="UP000245263"/>
    </source>
</evidence>
<organism evidence="5 6">
    <name type="scientific">Leptospira kobayashii</name>
    <dbReference type="NCBI Taxonomy" id="1917830"/>
    <lineage>
        <taxon>Bacteria</taxon>
        <taxon>Pseudomonadati</taxon>
        <taxon>Spirochaetota</taxon>
        <taxon>Spirochaetia</taxon>
        <taxon>Leptospirales</taxon>
        <taxon>Leptospiraceae</taxon>
        <taxon>Leptospira</taxon>
    </lineage>
</organism>
<protein>
    <submittedName>
        <fullName evidence="5">Transcriptional regulator</fullName>
    </submittedName>
</protein>
<keyword evidence="1" id="KW-0805">Transcription regulation</keyword>
<gene>
    <name evidence="5" type="ORF">LPTSP3_g35180</name>
</gene>
<dbReference type="Pfam" id="PF12802">
    <property type="entry name" value="MarR_2"/>
    <property type="match status" value="1"/>
</dbReference>
<keyword evidence="3" id="KW-0804">Transcription</keyword>
<dbReference type="SMART" id="SM00347">
    <property type="entry name" value="HTH_MARR"/>
    <property type="match status" value="1"/>
</dbReference>
<keyword evidence="6" id="KW-1185">Reference proteome</keyword>
<dbReference type="PANTHER" id="PTHR42756">
    <property type="entry name" value="TRANSCRIPTIONAL REGULATOR, MARR"/>
    <property type="match status" value="1"/>
</dbReference>
<evidence type="ECO:0000259" key="4">
    <source>
        <dbReference type="PROSITE" id="PS50995"/>
    </source>
</evidence>
<evidence type="ECO:0000256" key="3">
    <source>
        <dbReference type="ARBA" id="ARBA00023163"/>
    </source>
</evidence>
<dbReference type="PROSITE" id="PS50995">
    <property type="entry name" value="HTH_MARR_2"/>
    <property type="match status" value="1"/>
</dbReference>
<evidence type="ECO:0000313" key="5">
    <source>
        <dbReference type="EMBL" id="BDA80588.1"/>
    </source>
</evidence>
<dbReference type="InterPro" id="IPR036388">
    <property type="entry name" value="WH-like_DNA-bd_sf"/>
</dbReference>
<dbReference type="InterPro" id="IPR036390">
    <property type="entry name" value="WH_DNA-bd_sf"/>
</dbReference>
<evidence type="ECO:0000256" key="2">
    <source>
        <dbReference type="ARBA" id="ARBA00023125"/>
    </source>
</evidence>
<keyword evidence="2" id="KW-0238">DNA-binding</keyword>
<dbReference type="Proteomes" id="UP000245263">
    <property type="component" value="Chromosome 1"/>
</dbReference>
<sequence>MNFSKHDLEAMGRVCLNFNLRKTTRLITSYYDLLLKPSGIRITQFTILLSIAHQMECSITDLNRITDIDRTTLQRSLEILRRDGLVQIEKAESGNVRSVSLSKKGEKKLEETIDLWKKAQAHMEKELGKEKLNTGLRLLHEIRKAVPE</sequence>
<dbReference type="Gene3D" id="1.10.10.10">
    <property type="entry name" value="Winged helix-like DNA-binding domain superfamily/Winged helix DNA-binding domain"/>
    <property type="match status" value="1"/>
</dbReference>
<accession>A0ABM7UN88</accession>
<dbReference type="PANTHER" id="PTHR42756:SF1">
    <property type="entry name" value="TRANSCRIPTIONAL REPRESSOR OF EMRAB OPERON"/>
    <property type="match status" value="1"/>
</dbReference>
<feature type="domain" description="HTH marR-type" evidence="4">
    <location>
        <begin position="13"/>
        <end position="144"/>
    </location>
</feature>
<dbReference type="InterPro" id="IPR000835">
    <property type="entry name" value="HTH_MarR-typ"/>
</dbReference>
<name>A0ABM7UN88_9LEPT</name>
<dbReference type="RefSeq" id="WP_109021614.1">
    <property type="nucleotide sequence ID" value="NZ_AP025028.1"/>
</dbReference>
<proteinExistence type="predicted"/>